<evidence type="ECO:0000256" key="15">
    <source>
        <dbReference type="RuleBase" id="RU000618"/>
    </source>
</evidence>
<evidence type="ECO:0000259" key="16">
    <source>
        <dbReference type="PROSITE" id="PS50172"/>
    </source>
</evidence>
<sequence length="705" mass="76087">MTSKADAQAARAATLRSQLAEHDHRYYVLDDPKIPDAEYDALFQELRDLEDRHPDLVSADSPTQRVGGAAMPEFTPVRHRQPMQSLRKANDEAELRDFDRRVRETLSRESVDYSAEPKLDGLAVSLTYLDGVFVQGATRGDGEVGEDVTVNLRTIRRIPLKLRDSKKHPFPPVLEVRGEVFLPLAGFRRWKEDAEARGEKAPVNPRNAAAGSLRQLDSSITAKRPLSFTAYSVGFHEGWAPPARHSEVLTMLRAWGLPVSDLIEVVSGEPGMQDYFDRMATQRATLDFDIDGVVFKLDDLAGREELGSVSREPRWACAYKFAAEEAETVLEKVEFQVGRTGALTPVARLQPVFVGGATVSNATLHNMDEVARKDVRPGDRVVVRRAGDVIPEVVRAVIEGDEARAAHDARPQVELPPACPVCGGGVERVEGEVVARCTNGLSCSAQLHGALIHFVSRKAMDIEGLGEKLLGQLIETGIVDSPASIFLKVDAPTLAGLERMGEKSAANVVEAIDRSRATEFGRFLFALGCPQVGETTARDLARHFGTLDALFEAAEQDAPTAHDDTIKEKDRFPTLRQVPDVGPTVAAHVVGFFTEPRNRDVIRALVAPVGEGGCGIHWKAPKAAVAGGALAGKTFVITGTLPGVSRDQAGAFIEANGGKLSGSVSAKTDYLLAGEAAGSKLAKAEKLGVSILDWSALEKLVSGDA</sequence>
<dbReference type="InterPro" id="IPR010994">
    <property type="entry name" value="RuvA_2-like"/>
</dbReference>
<dbReference type="SUPFAM" id="SSF56091">
    <property type="entry name" value="DNA ligase/mRNA capping enzyme, catalytic domain"/>
    <property type="match status" value="1"/>
</dbReference>
<evidence type="ECO:0000256" key="5">
    <source>
        <dbReference type="ARBA" id="ARBA00022705"/>
    </source>
</evidence>
<dbReference type="FunFam" id="1.10.150.20:FF:000007">
    <property type="entry name" value="DNA ligase"/>
    <property type="match status" value="1"/>
</dbReference>
<dbReference type="Pfam" id="PF00533">
    <property type="entry name" value="BRCT"/>
    <property type="match status" value="1"/>
</dbReference>
<dbReference type="InterPro" id="IPR003583">
    <property type="entry name" value="Hlx-hairpin-Hlx_DNA-bd_motif"/>
</dbReference>
<keyword evidence="6 14" id="KW-0479">Metal-binding</keyword>
<dbReference type="CDD" id="cd17748">
    <property type="entry name" value="BRCT_DNA_ligase_like"/>
    <property type="match status" value="1"/>
</dbReference>
<evidence type="ECO:0000256" key="8">
    <source>
        <dbReference type="ARBA" id="ARBA00022833"/>
    </source>
</evidence>
<dbReference type="PANTHER" id="PTHR23389:SF9">
    <property type="entry name" value="DNA LIGASE"/>
    <property type="match status" value="1"/>
</dbReference>
<dbReference type="FunFam" id="3.30.470.30:FF:000001">
    <property type="entry name" value="DNA ligase"/>
    <property type="match status" value="1"/>
</dbReference>
<keyword evidence="14" id="KW-0464">Manganese</keyword>
<accession>A0A4V3US40</accession>
<dbReference type="InterPro" id="IPR013840">
    <property type="entry name" value="DNAligase_N"/>
</dbReference>
<dbReference type="InterPro" id="IPR004150">
    <property type="entry name" value="NAD_DNA_ligase_OB"/>
</dbReference>
<proteinExistence type="inferred from homology"/>
<evidence type="ECO:0000256" key="4">
    <source>
        <dbReference type="ARBA" id="ARBA00022598"/>
    </source>
</evidence>
<dbReference type="SMART" id="SM00292">
    <property type="entry name" value="BRCT"/>
    <property type="match status" value="1"/>
</dbReference>
<comment type="caution">
    <text evidence="17">The sequence shown here is derived from an EMBL/GenBank/DDBJ whole genome shotgun (WGS) entry which is preliminary data.</text>
</comment>
<evidence type="ECO:0000256" key="14">
    <source>
        <dbReference type="HAMAP-Rule" id="MF_01588"/>
    </source>
</evidence>
<dbReference type="EC" id="6.5.1.2" evidence="2 14"/>
<keyword evidence="7 14" id="KW-0227">DNA damage</keyword>
<protein>
    <recommendedName>
        <fullName evidence="3 14">DNA ligase</fullName>
        <ecNumber evidence="2 14">6.5.1.2</ecNumber>
    </recommendedName>
    <alternativeName>
        <fullName evidence="14">Polydeoxyribonucleotide synthase [NAD(+)]</fullName>
    </alternativeName>
</protein>
<dbReference type="PROSITE" id="PS01055">
    <property type="entry name" value="DNA_LIGASE_N1"/>
    <property type="match status" value="1"/>
</dbReference>
<dbReference type="GO" id="GO:0003911">
    <property type="term" value="F:DNA ligase (NAD+) activity"/>
    <property type="evidence" value="ECO:0007669"/>
    <property type="project" value="UniProtKB-UniRule"/>
</dbReference>
<dbReference type="Pfam" id="PF01653">
    <property type="entry name" value="DNA_ligase_aden"/>
    <property type="match status" value="1"/>
</dbReference>
<evidence type="ECO:0000256" key="13">
    <source>
        <dbReference type="ARBA" id="ARBA00060881"/>
    </source>
</evidence>
<feature type="binding site" evidence="14">
    <location>
        <begin position="36"/>
        <end position="40"/>
    </location>
    <ligand>
        <name>NAD(+)</name>
        <dbReference type="ChEBI" id="CHEBI:57540"/>
    </ligand>
</feature>
<reference evidence="17 18" key="1">
    <citation type="submission" date="2019-03" db="EMBL/GenBank/DDBJ databases">
        <title>Genomic Encyclopedia of Type Strains, Phase IV (KMG-IV): sequencing the most valuable type-strain genomes for metagenomic binning, comparative biology and taxonomic classification.</title>
        <authorList>
            <person name="Goeker M."/>
        </authorList>
    </citation>
    <scope>NUCLEOTIDE SEQUENCE [LARGE SCALE GENOMIC DNA]</scope>
    <source>
        <strain evidence="17 18">DSM 26377</strain>
    </source>
</reference>
<dbReference type="Gene3D" id="1.10.150.20">
    <property type="entry name" value="5' to 3' exonuclease, C-terminal subdomain"/>
    <property type="match status" value="2"/>
</dbReference>
<dbReference type="SUPFAM" id="SSF47781">
    <property type="entry name" value="RuvA domain 2-like"/>
    <property type="match status" value="1"/>
</dbReference>
<dbReference type="FunFam" id="2.40.50.140:FF:000012">
    <property type="entry name" value="DNA ligase"/>
    <property type="match status" value="1"/>
</dbReference>
<feature type="active site" description="N6-AMP-lysine intermediate" evidence="14">
    <location>
        <position position="118"/>
    </location>
</feature>
<dbReference type="EMBL" id="SOBT01000008">
    <property type="protein sequence ID" value="TDU32367.1"/>
    <property type="molecule type" value="Genomic_DNA"/>
</dbReference>
<feature type="binding site" evidence="14">
    <location>
        <position position="422"/>
    </location>
    <ligand>
        <name>Zn(2+)</name>
        <dbReference type="ChEBI" id="CHEBI:29105"/>
    </ligand>
</feature>
<dbReference type="InterPro" id="IPR041663">
    <property type="entry name" value="DisA/LigA_HHH"/>
</dbReference>
<keyword evidence="18" id="KW-1185">Reference proteome</keyword>
<dbReference type="PROSITE" id="PS50172">
    <property type="entry name" value="BRCT"/>
    <property type="match status" value="1"/>
</dbReference>
<dbReference type="NCBIfam" id="TIGR00575">
    <property type="entry name" value="dnlj"/>
    <property type="match status" value="1"/>
</dbReference>
<dbReference type="RefSeq" id="WP_133880872.1">
    <property type="nucleotide sequence ID" value="NZ_MWIN01000001.1"/>
</dbReference>
<evidence type="ECO:0000256" key="6">
    <source>
        <dbReference type="ARBA" id="ARBA00022723"/>
    </source>
</evidence>
<feature type="domain" description="BRCT" evidence="16">
    <location>
        <begin position="625"/>
        <end position="694"/>
    </location>
</feature>
<dbReference type="PIRSF" id="PIRSF001604">
    <property type="entry name" value="LigA"/>
    <property type="match status" value="1"/>
</dbReference>
<feature type="binding site" evidence="14">
    <location>
        <begin position="85"/>
        <end position="86"/>
    </location>
    <ligand>
        <name>NAD(+)</name>
        <dbReference type="ChEBI" id="CHEBI:57540"/>
    </ligand>
</feature>
<dbReference type="Gene3D" id="1.10.287.610">
    <property type="entry name" value="Helix hairpin bin"/>
    <property type="match status" value="1"/>
</dbReference>
<evidence type="ECO:0000313" key="17">
    <source>
        <dbReference type="EMBL" id="TDU32367.1"/>
    </source>
</evidence>
<dbReference type="InterPro" id="IPR012340">
    <property type="entry name" value="NA-bd_OB-fold"/>
</dbReference>
<dbReference type="Pfam" id="PF14520">
    <property type="entry name" value="HHH_5"/>
    <property type="match status" value="1"/>
</dbReference>
<comment type="catalytic activity">
    <reaction evidence="12 14 15">
        <text>NAD(+) + (deoxyribonucleotide)n-3'-hydroxyl + 5'-phospho-(deoxyribonucleotide)m = (deoxyribonucleotide)n+m + AMP + beta-nicotinamide D-nucleotide.</text>
        <dbReference type="EC" id="6.5.1.2"/>
    </reaction>
</comment>
<dbReference type="Gene3D" id="3.40.50.10190">
    <property type="entry name" value="BRCT domain"/>
    <property type="match status" value="1"/>
</dbReference>
<keyword evidence="9 14" id="KW-0460">Magnesium</keyword>
<dbReference type="Gene3D" id="3.30.470.30">
    <property type="entry name" value="DNA ligase/mRNA capping enzyme"/>
    <property type="match status" value="1"/>
</dbReference>
<dbReference type="AlphaFoldDB" id="A0A4V3US40"/>
<evidence type="ECO:0000256" key="12">
    <source>
        <dbReference type="ARBA" id="ARBA00034005"/>
    </source>
</evidence>
<dbReference type="CDD" id="cd00114">
    <property type="entry name" value="LIGANc"/>
    <property type="match status" value="1"/>
</dbReference>
<evidence type="ECO:0000313" key="18">
    <source>
        <dbReference type="Proteomes" id="UP000295341"/>
    </source>
</evidence>
<dbReference type="InterPro" id="IPR001679">
    <property type="entry name" value="DNA_ligase"/>
</dbReference>
<dbReference type="GO" id="GO:0005829">
    <property type="term" value="C:cytosol"/>
    <property type="evidence" value="ECO:0007669"/>
    <property type="project" value="TreeGrafter"/>
</dbReference>
<name>A0A4V3US40_9GAMM</name>
<dbReference type="FunFam" id="1.10.287.610:FF:000002">
    <property type="entry name" value="DNA ligase"/>
    <property type="match status" value="1"/>
</dbReference>
<evidence type="ECO:0000256" key="10">
    <source>
        <dbReference type="ARBA" id="ARBA00023027"/>
    </source>
</evidence>
<feature type="binding site" evidence="14">
    <location>
        <position position="419"/>
    </location>
    <ligand>
        <name>Zn(2+)</name>
        <dbReference type="ChEBI" id="CHEBI:29105"/>
    </ligand>
</feature>
<dbReference type="SMART" id="SM00532">
    <property type="entry name" value="LIGANc"/>
    <property type="match status" value="1"/>
</dbReference>
<dbReference type="GO" id="GO:0006281">
    <property type="term" value="P:DNA repair"/>
    <property type="evidence" value="ECO:0007669"/>
    <property type="project" value="UniProtKB-KW"/>
</dbReference>
<dbReference type="Pfam" id="PF12826">
    <property type="entry name" value="HHH_2"/>
    <property type="match status" value="1"/>
</dbReference>
<dbReference type="OrthoDB" id="9759736at2"/>
<dbReference type="SUPFAM" id="SSF52113">
    <property type="entry name" value="BRCT domain"/>
    <property type="match status" value="1"/>
</dbReference>
<evidence type="ECO:0000256" key="7">
    <source>
        <dbReference type="ARBA" id="ARBA00022763"/>
    </source>
</evidence>
<evidence type="ECO:0000256" key="3">
    <source>
        <dbReference type="ARBA" id="ARBA00013308"/>
    </source>
</evidence>
<dbReference type="Pfam" id="PF03119">
    <property type="entry name" value="DNA_ligase_ZBD"/>
    <property type="match status" value="1"/>
</dbReference>
<dbReference type="InterPro" id="IPR001357">
    <property type="entry name" value="BRCT_dom"/>
</dbReference>
<keyword evidence="8 14" id="KW-0862">Zinc</keyword>
<dbReference type="Gene3D" id="6.20.10.30">
    <property type="match status" value="1"/>
</dbReference>
<keyword evidence="11 14" id="KW-0234">DNA repair</keyword>
<feature type="binding site" evidence="14">
    <location>
        <position position="296"/>
    </location>
    <ligand>
        <name>NAD(+)</name>
        <dbReference type="ChEBI" id="CHEBI:57540"/>
    </ligand>
</feature>
<feature type="binding site" evidence="14">
    <location>
        <position position="139"/>
    </location>
    <ligand>
        <name>NAD(+)</name>
        <dbReference type="ChEBI" id="CHEBI:57540"/>
    </ligand>
</feature>
<dbReference type="SMART" id="SM00278">
    <property type="entry name" value="HhH1"/>
    <property type="match status" value="4"/>
</dbReference>
<keyword evidence="4 14" id="KW-0436">Ligase</keyword>
<dbReference type="InterPro" id="IPR004149">
    <property type="entry name" value="Znf_DNAligase_C4"/>
</dbReference>
<dbReference type="GO" id="GO:0003677">
    <property type="term" value="F:DNA binding"/>
    <property type="evidence" value="ECO:0007669"/>
    <property type="project" value="InterPro"/>
</dbReference>
<feature type="binding site" evidence="14">
    <location>
        <position position="116"/>
    </location>
    <ligand>
        <name>NAD(+)</name>
        <dbReference type="ChEBI" id="CHEBI:57540"/>
    </ligand>
</feature>
<evidence type="ECO:0000256" key="11">
    <source>
        <dbReference type="ARBA" id="ARBA00023204"/>
    </source>
</evidence>
<dbReference type="PROSITE" id="PS01056">
    <property type="entry name" value="DNA_LIGASE_N2"/>
    <property type="match status" value="1"/>
</dbReference>
<comment type="function">
    <text evidence="1 14">DNA ligase that catalyzes the formation of phosphodiester linkages between 5'-phosphoryl and 3'-hydroxyl groups in double-stranded DNA using NAD as a coenzyme and as the energy source for the reaction. It is essential for DNA replication and repair of damaged DNA.</text>
</comment>
<dbReference type="PANTHER" id="PTHR23389">
    <property type="entry name" value="CHROMOSOME TRANSMISSION FIDELITY FACTOR 18"/>
    <property type="match status" value="1"/>
</dbReference>
<comment type="similarity">
    <text evidence="13 14">Belongs to the NAD-dependent DNA ligase family. LigA subfamily.</text>
</comment>
<evidence type="ECO:0000256" key="9">
    <source>
        <dbReference type="ARBA" id="ARBA00022842"/>
    </source>
</evidence>
<dbReference type="SUPFAM" id="SSF50249">
    <property type="entry name" value="Nucleic acid-binding proteins"/>
    <property type="match status" value="1"/>
</dbReference>
<evidence type="ECO:0000256" key="2">
    <source>
        <dbReference type="ARBA" id="ARBA00012722"/>
    </source>
</evidence>
<feature type="binding site" evidence="14">
    <location>
        <position position="320"/>
    </location>
    <ligand>
        <name>NAD(+)</name>
        <dbReference type="ChEBI" id="CHEBI:57540"/>
    </ligand>
</feature>
<dbReference type="InterPro" id="IPR018239">
    <property type="entry name" value="DNA_ligase_AS"/>
</dbReference>
<dbReference type="InterPro" id="IPR033136">
    <property type="entry name" value="DNA_ligase_CS"/>
</dbReference>
<comment type="cofactor">
    <cofactor evidence="14">
        <name>Mg(2+)</name>
        <dbReference type="ChEBI" id="CHEBI:18420"/>
    </cofactor>
    <cofactor evidence="14">
        <name>Mn(2+)</name>
        <dbReference type="ChEBI" id="CHEBI:29035"/>
    </cofactor>
</comment>
<feature type="binding site" evidence="14">
    <location>
        <position position="179"/>
    </location>
    <ligand>
        <name>NAD(+)</name>
        <dbReference type="ChEBI" id="CHEBI:57540"/>
    </ligand>
</feature>
<dbReference type="Proteomes" id="UP000295341">
    <property type="component" value="Unassembled WGS sequence"/>
</dbReference>
<dbReference type="GO" id="GO:0006260">
    <property type="term" value="P:DNA replication"/>
    <property type="evidence" value="ECO:0007669"/>
    <property type="project" value="UniProtKB-KW"/>
</dbReference>
<feature type="binding site" evidence="14">
    <location>
        <position position="443"/>
    </location>
    <ligand>
        <name>Zn(2+)</name>
        <dbReference type="ChEBI" id="CHEBI:29105"/>
    </ligand>
</feature>
<dbReference type="Gene3D" id="2.40.50.140">
    <property type="entry name" value="Nucleic acid-binding proteins"/>
    <property type="match status" value="1"/>
</dbReference>
<evidence type="ECO:0000256" key="1">
    <source>
        <dbReference type="ARBA" id="ARBA00004067"/>
    </source>
</evidence>
<dbReference type="InterPro" id="IPR013839">
    <property type="entry name" value="DNAligase_adenylation"/>
</dbReference>
<organism evidence="17 18">
    <name type="scientific">Panacagrimonas perspica</name>
    <dbReference type="NCBI Taxonomy" id="381431"/>
    <lineage>
        <taxon>Bacteria</taxon>
        <taxon>Pseudomonadati</taxon>
        <taxon>Pseudomonadota</taxon>
        <taxon>Gammaproteobacteria</taxon>
        <taxon>Nevskiales</taxon>
        <taxon>Nevskiaceae</taxon>
        <taxon>Panacagrimonas</taxon>
    </lineage>
</organism>
<gene>
    <name evidence="14" type="primary">ligA</name>
    <name evidence="17" type="ORF">DFR24_1761</name>
</gene>
<dbReference type="Pfam" id="PF03120">
    <property type="entry name" value="OB_DNA_ligase"/>
    <property type="match status" value="1"/>
</dbReference>
<dbReference type="NCBIfam" id="NF005932">
    <property type="entry name" value="PRK07956.1"/>
    <property type="match status" value="1"/>
</dbReference>
<dbReference type="InterPro" id="IPR036420">
    <property type="entry name" value="BRCT_dom_sf"/>
</dbReference>
<keyword evidence="5 14" id="KW-0235">DNA replication</keyword>
<dbReference type="GO" id="GO:0046872">
    <property type="term" value="F:metal ion binding"/>
    <property type="evidence" value="ECO:0007669"/>
    <property type="project" value="UniProtKB-KW"/>
</dbReference>
<keyword evidence="10 14" id="KW-0520">NAD</keyword>
<dbReference type="HAMAP" id="MF_01588">
    <property type="entry name" value="DNA_ligase_A"/>
    <property type="match status" value="1"/>
</dbReference>
<comment type="caution">
    <text evidence="14">Lacks conserved residue(s) required for the propagation of feature annotation.</text>
</comment>